<comment type="caution">
    <text evidence="2">The sequence shown here is derived from an EMBL/GenBank/DDBJ whole genome shotgun (WGS) entry which is preliminary data.</text>
</comment>
<sequence length="624" mass="70497">MRLYAGSTLQLFDDVARRSIAGQLKQSYFGYYGYKPSDEEVGAWENSITALAGVFEDAGLEDHAVAIEYQLPLTSRRIDCMVMGKDDDRRDNAVIVELKQWESCEASDCANEVVTWVGGTKREVLHPSMQVLQYQNYLEDTDTAFYGNPSVRLGSCAYLHNYRPRKNDTIFEPKFADILKQAPAFTEVTSTHLEEYLRKRLSTGQGAEVMKHVDAGTYRPSKKLLDHVSAMIKGVPQYILLDEQRVVFDKVMAVAQQTVGQQHKTVIVVRGGPGTGKSVIALNLMADLAKAGIGTEYATGSRSFTTTLREIIGRRGSALFKYFNSYMDAEPNLIDVLICDEAHRIRKNSNSLYTPRARRTDQPQIDELLHAARVGVFFIDDDQVVRPDEIGSSDLILQRAREQGIECHDYDLEAQFRCAGSEAFVAWVENTLRVKRTANTLWSHEDAFDFQIMDTPQKVEDAIRAKVAEGHTGRMTAGFCWPWSRELDGHGSLVKDVDIDDYGYSRPWNARPETARLPAGVPSSNLWAYEPSGIDQVGCVYTAQGFEFDYVGVIFGKDLVYRFAQQDWTAQPDSCYDRVVKRSKGKLLDLLKNTYRVLLTRGLKGCYVFFQDKETADYVRSRME</sequence>
<dbReference type="SMART" id="SM00382">
    <property type="entry name" value="AAA"/>
    <property type="match status" value="1"/>
</dbReference>
<gene>
    <name evidence="2" type="ORF">SMC3_08265</name>
</gene>
<dbReference type="EMBL" id="QXIW01000033">
    <property type="protein sequence ID" value="RIE11772.1"/>
    <property type="molecule type" value="Genomic_DNA"/>
</dbReference>
<evidence type="ECO:0000313" key="3">
    <source>
        <dbReference type="Proteomes" id="UP000266042"/>
    </source>
</evidence>
<proteinExistence type="predicted"/>
<evidence type="ECO:0000259" key="1">
    <source>
        <dbReference type="SMART" id="SM00382"/>
    </source>
</evidence>
<dbReference type="Proteomes" id="UP000266042">
    <property type="component" value="Unassembled WGS sequence"/>
</dbReference>
<dbReference type="Pfam" id="PF09848">
    <property type="entry name" value="SLFN-g3_helicase"/>
    <property type="match status" value="1"/>
</dbReference>
<organism evidence="2 3">
    <name type="scientific">Candidatus Cryosericum hinesii</name>
    <dbReference type="NCBI Taxonomy" id="2290915"/>
    <lineage>
        <taxon>Bacteria</taxon>
        <taxon>Pseudomonadati</taxon>
        <taxon>Caldisericota/Cryosericota group</taxon>
        <taxon>Candidatus Cryosericota</taxon>
        <taxon>Candidatus Cryosericia</taxon>
        <taxon>Candidatus Cryosericales</taxon>
        <taxon>Candidatus Cryosericaceae</taxon>
        <taxon>Candidatus Cryosericum</taxon>
    </lineage>
</organism>
<dbReference type="InterPro" id="IPR027417">
    <property type="entry name" value="P-loop_NTPase"/>
</dbReference>
<dbReference type="InterPro" id="IPR018647">
    <property type="entry name" value="SLFN_3-like_DNA/RNA_helicase"/>
</dbReference>
<accession>A0A398D8T3</accession>
<dbReference type="Gene3D" id="3.40.50.300">
    <property type="entry name" value="P-loop containing nucleotide triphosphate hydrolases"/>
    <property type="match status" value="1"/>
</dbReference>
<name>A0A398D8T3_9BACT</name>
<feature type="domain" description="AAA+ ATPase" evidence="1">
    <location>
        <begin position="263"/>
        <end position="401"/>
    </location>
</feature>
<dbReference type="AlphaFoldDB" id="A0A398D8T3"/>
<evidence type="ECO:0000313" key="2">
    <source>
        <dbReference type="EMBL" id="RIE11772.1"/>
    </source>
</evidence>
<dbReference type="SUPFAM" id="SSF52540">
    <property type="entry name" value="P-loop containing nucleoside triphosphate hydrolases"/>
    <property type="match status" value="1"/>
</dbReference>
<dbReference type="InterPro" id="IPR003593">
    <property type="entry name" value="AAA+_ATPase"/>
</dbReference>
<protein>
    <submittedName>
        <fullName evidence="2">DUF2075 domain-containing protein</fullName>
    </submittedName>
</protein>
<reference evidence="2 3" key="1">
    <citation type="submission" date="2018-09" db="EMBL/GenBank/DDBJ databases">
        <title>Discovery and Ecogenomic Context for Candidatus Cryosericales, a Global Caldiserica Order Active in Thawing Permafrost.</title>
        <authorList>
            <person name="Martinez M.A."/>
            <person name="Woodcroft B.J."/>
            <person name="Ignacio Espinoza J.C."/>
            <person name="Zayed A."/>
            <person name="Singleton C.M."/>
            <person name="Boyd J."/>
            <person name="Li Y.-F."/>
            <person name="Purvine S."/>
            <person name="Maughan H."/>
            <person name="Hodgkins S.B."/>
            <person name="Anderson D."/>
            <person name="Sederholm M."/>
            <person name="Temperton B."/>
            <person name="Saleska S.R."/>
            <person name="Tyson G.W."/>
            <person name="Rich V.I."/>
        </authorList>
    </citation>
    <scope>NUCLEOTIDE SEQUENCE [LARGE SCALE GENOMIC DNA]</scope>
    <source>
        <strain evidence="2 3">SMC3</strain>
    </source>
</reference>
<dbReference type="RefSeq" id="WP_119090035.1">
    <property type="nucleotide sequence ID" value="NZ_QXIW01000033.1"/>
</dbReference>